<keyword evidence="2" id="KW-0288">FMN</keyword>
<accession>A0A382JTV8</accession>
<feature type="non-terminal residue" evidence="6">
    <location>
        <position position="302"/>
    </location>
</feature>
<dbReference type="PANTHER" id="PTHR42847">
    <property type="entry name" value="ALKANESULFONATE MONOOXYGENASE"/>
    <property type="match status" value="1"/>
</dbReference>
<evidence type="ECO:0000256" key="2">
    <source>
        <dbReference type="ARBA" id="ARBA00022643"/>
    </source>
</evidence>
<keyword evidence="4" id="KW-0503">Monooxygenase</keyword>
<dbReference type="InterPro" id="IPR011251">
    <property type="entry name" value="Luciferase-like_dom"/>
</dbReference>
<dbReference type="PANTHER" id="PTHR42847:SF4">
    <property type="entry name" value="ALKANESULFONATE MONOOXYGENASE-RELATED"/>
    <property type="match status" value="1"/>
</dbReference>
<keyword evidence="1" id="KW-0285">Flavoprotein</keyword>
<reference evidence="6" key="1">
    <citation type="submission" date="2018-05" db="EMBL/GenBank/DDBJ databases">
        <authorList>
            <person name="Lanie J.A."/>
            <person name="Ng W.-L."/>
            <person name="Kazmierczak K.M."/>
            <person name="Andrzejewski T.M."/>
            <person name="Davidsen T.M."/>
            <person name="Wayne K.J."/>
            <person name="Tettelin H."/>
            <person name="Glass J.I."/>
            <person name="Rusch D."/>
            <person name="Podicherti R."/>
            <person name="Tsui H.-C.T."/>
            <person name="Winkler M.E."/>
        </authorList>
    </citation>
    <scope>NUCLEOTIDE SEQUENCE</scope>
</reference>
<keyword evidence="3" id="KW-0560">Oxidoreductase</keyword>
<dbReference type="InterPro" id="IPR050172">
    <property type="entry name" value="SsuD_RutA_monooxygenase"/>
</dbReference>
<protein>
    <recommendedName>
        <fullName evidence="5">Luciferase-like domain-containing protein</fullName>
    </recommendedName>
</protein>
<name>A0A382JTV8_9ZZZZ</name>
<organism evidence="6">
    <name type="scientific">marine metagenome</name>
    <dbReference type="NCBI Taxonomy" id="408172"/>
    <lineage>
        <taxon>unclassified sequences</taxon>
        <taxon>metagenomes</taxon>
        <taxon>ecological metagenomes</taxon>
    </lineage>
</organism>
<gene>
    <name evidence="6" type="ORF">METZ01_LOCUS267949</name>
</gene>
<dbReference type="AlphaFoldDB" id="A0A382JTV8"/>
<evidence type="ECO:0000256" key="3">
    <source>
        <dbReference type="ARBA" id="ARBA00023002"/>
    </source>
</evidence>
<evidence type="ECO:0000259" key="5">
    <source>
        <dbReference type="Pfam" id="PF00296"/>
    </source>
</evidence>
<dbReference type="Pfam" id="PF00296">
    <property type="entry name" value="Bac_luciferase"/>
    <property type="match status" value="1"/>
</dbReference>
<feature type="domain" description="Luciferase-like" evidence="5">
    <location>
        <begin position="8"/>
        <end position="228"/>
    </location>
</feature>
<dbReference type="SUPFAM" id="SSF51679">
    <property type="entry name" value="Bacterial luciferase-like"/>
    <property type="match status" value="1"/>
</dbReference>
<evidence type="ECO:0000256" key="1">
    <source>
        <dbReference type="ARBA" id="ARBA00022630"/>
    </source>
</evidence>
<dbReference type="GO" id="GO:0046306">
    <property type="term" value="P:alkanesulfonate catabolic process"/>
    <property type="evidence" value="ECO:0007669"/>
    <property type="project" value="TreeGrafter"/>
</dbReference>
<dbReference type="Gene3D" id="3.20.20.30">
    <property type="entry name" value="Luciferase-like domain"/>
    <property type="match status" value="1"/>
</dbReference>
<dbReference type="EMBL" id="UINC01076176">
    <property type="protein sequence ID" value="SVC15095.1"/>
    <property type="molecule type" value="Genomic_DNA"/>
</dbReference>
<evidence type="ECO:0000256" key="4">
    <source>
        <dbReference type="ARBA" id="ARBA00023033"/>
    </source>
</evidence>
<sequence>MLESQENLSWDSLKRIAELLDNTKFYGLFLSDHLFSVKGTSDSFGLPVWPAMTAISIWTHSLRFGPLVNSITFRHPAQVAKIGESLQSLSDGRLELGLGAGWYSGEHEMFGFKLPENNERLNLLEEYIQIIKGLWTVDDFSFEGHHYEIKNASMNPKPTTNIPLIVGGMASRTIEIATKFGDQWNGYYLEHDKLKKKLDLIKIFEERFDKSIKKTIMIPFVIEDSNKNISNHLSNCNKVFSNLPKHIEEWQNLGFLGGNPQEIVEQIQKYKEMGIDHIILEHLDIENDFSLNNLKENVLTHV</sequence>
<dbReference type="GO" id="GO:0008726">
    <property type="term" value="F:alkanesulfonate monooxygenase activity"/>
    <property type="evidence" value="ECO:0007669"/>
    <property type="project" value="TreeGrafter"/>
</dbReference>
<dbReference type="InterPro" id="IPR036661">
    <property type="entry name" value="Luciferase-like_sf"/>
</dbReference>
<evidence type="ECO:0000313" key="6">
    <source>
        <dbReference type="EMBL" id="SVC15095.1"/>
    </source>
</evidence>
<proteinExistence type="predicted"/>